<dbReference type="AlphaFoldDB" id="A0A7C9EVA6"/>
<dbReference type="CDD" id="cd20543">
    <property type="entry name" value="CYCLIN_AtCycD-like_rpt1"/>
    <property type="match status" value="1"/>
</dbReference>
<dbReference type="SMART" id="SM01332">
    <property type="entry name" value="Cyclin_C"/>
    <property type="match status" value="1"/>
</dbReference>
<dbReference type="InterPro" id="IPR039361">
    <property type="entry name" value="Cyclin"/>
</dbReference>
<evidence type="ECO:0000256" key="4">
    <source>
        <dbReference type="ARBA" id="ARBA00023306"/>
    </source>
</evidence>
<dbReference type="InterPro" id="IPR013763">
    <property type="entry name" value="Cyclin-like_dom"/>
</dbReference>
<dbReference type="Pfam" id="PF02984">
    <property type="entry name" value="Cyclin_C"/>
    <property type="match status" value="1"/>
</dbReference>
<dbReference type="Gene3D" id="1.10.472.10">
    <property type="entry name" value="Cyclin-like"/>
    <property type="match status" value="2"/>
</dbReference>
<dbReference type="EMBL" id="GISG01279370">
    <property type="protein sequence ID" value="MBA4678462.1"/>
    <property type="molecule type" value="Transcribed_RNA"/>
</dbReference>
<dbReference type="InterPro" id="IPR006671">
    <property type="entry name" value="Cyclin_N"/>
</dbReference>
<dbReference type="Pfam" id="PF00134">
    <property type="entry name" value="Cyclin_N"/>
    <property type="match status" value="1"/>
</dbReference>
<accession>A0A7C9EVA6</accession>
<name>A0A7C9EVA6_OPUST</name>
<evidence type="ECO:0000259" key="6">
    <source>
        <dbReference type="SMART" id="SM00385"/>
    </source>
</evidence>
<reference evidence="8" key="1">
    <citation type="journal article" date="2013" name="J. Plant Res.">
        <title>Effect of fungi and light on seed germination of three Opuntia species from semiarid lands of central Mexico.</title>
        <authorList>
            <person name="Delgado-Sanchez P."/>
            <person name="Jimenez-Bremont J.F."/>
            <person name="Guerrero-Gonzalez Mde L."/>
            <person name="Flores J."/>
        </authorList>
    </citation>
    <scope>NUCLEOTIDE SEQUENCE</scope>
    <source>
        <tissue evidence="8">Cladode</tissue>
    </source>
</reference>
<proteinExistence type="inferred from homology"/>
<comment type="similarity">
    <text evidence="1">Belongs to the cyclin family. Cyclin D subfamily.</text>
</comment>
<dbReference type="InterPro" id="IPR048258">
    <property type="entry name" value="Cyclins_cyclin-box"/>
</dbReference>
<sequence>MSEYLSYSDCFPDVDLLCCEDSGDALSAGDSPEFSSEFDSPTVFVEEEESIAGFIEDERTSFLAGGGTQSQSQSLYSSILESSSRSQSVAWILKARIMYGFQAMTAYLAVNYLDRFLCSHPLPQTSGWPLQLLSVACLSLAAKMEEPLVPSLLDLQTEGTKYVFEPKTILRMELLVLDVLDWRLRFITPFAFINFFAYKIDPTGTCTRLLVARSTDIILSNIQEASFMEYLSSSIAAATILCAASEIPSLAFVTPEHAEAWCDGLSKDKVSNCYKIMQKVVVDHRRRKSIKVIPQFRVTSQITRTRSSCDSSSCSSSTSLTSPCDHNNKRRKLNDQYLWGDDNDNYGSSG</sequence>
<evidence type="ECO:0000256" key="5">
    <source>
        <dbReference type="RuleBase" id="RU000383"/>
    </source>
</evidence>
<protein>
    <submittedName>
        <fullName evidence="8">Uncharacterized protein</fullName>
    </submittedName>
</protein>
<dbReference type="PROSITE" id="PS00292">
    <property type="entry name" value="CYCLINS"/>
    <property type="match status" value="1"/>
</dbReference>
<evidence type="ECO:0000313" key="8">
    <source>
        <dbReference type="EMBL" id="MBA4678462.1"/>
    </source>
</evidence>
<reference evidence="8" key="2">
    <citation type="submission" date="2020-07" db="EMBL/GenBank/DDBJ databases">
        <authorList>
            <person name="Vera ALvarez R."/>
            <person name="Arias-Moreno D.M."/>
            <person name="Jimenez-Jacinto V."/>
            <person name="Jimenez-Bremont J.F."/>
            <person name="Swaminathan K."/>
            <person name="Moose S.P."/>
            <person name="Guerrero-Gonzalez M.L."/>
            <person name="Marino-Ramirez L."/>
            <person name="Landsman D."/>
            <person name="Rodriguez-Kessler M."/>
            <person name="Delgado-Sanchez P."/>
        </authorList>
    </citation>
    <scope>NUCLEOTIDE SEQUENCE</scope>
    <source>
        <tissue evidence="8">Cladode</tissue>
    </source>
</reference>
<keyword evidence="4" id="KW-0131">Cell cycle</keyword>
<feature type="domain" description="Cyclin-like" evidence="6">
    <location>
        <begin position="90"/>
        <end position="178"/>
    </location>
</feature>
<dbReference type="InterPro" id="IPR004367">
    <property type="entry name" value="Cyclin_C-dom"/>
</dbReference>
<dbReference type="SMART" id="SM00385">
    <property type="entry name" value="CYCLIN"/>
    <property type="match status" value="1"/>
</dbReference>
<dbReference type="InterPro" id="IPR036915">
    <property type="entry name" value="Cyclin-like_sf"/>
</dbReference>
<dbReference type="SUPFAM" id="SSF47954">
    <property type="entry name" value="Cyclin-like"/>
    <property type="match status" value="2"/>
</dbReference>
<organism evidence="8">
    <name type="scientific">Opuntia streptacantha</name>
    <name type="common">Prickly pear cactus</name>
    <name type="synonym">Opuntia cardona</name>
    <dbReference type="NCBI Taxonomy" id="393608"/>
    <lineage>
        <taxon>Eukaryota</taxon>
        <taxon>Viridiplantae</taxon>
        <taxon>Streptophyta</taxon>
        <taxon>Embryophyta</taxon>
        <taxon>Tracheophyta</taxon>
        <taxon>Spermatophyta</taxon>
        <taxon>Magnoliopsida</taxon>
        <taxon>eudicotyledons</taxon>
        <taxon>Gunneridae</taxon>
        <taxon>Pentapetalae</taxon>
        <taxon>Caryophyllales</taxon>
        <taxon>Cactineae</taxon>
        <taxon>Cactaceae</taxon>
        <taxon>Opuntioideae</taxon>
        <taxon>Opuntia</taxon>
    </lineage>
</organism>
<dbReference type="PANTHER" id="PTHR10177">
    <property type="entry name" value="CYCLINS"/>
    <property type="match status" value="1"/>
</dbReference>
<dbReference type="CDD" id="cd20544">
    <property type="entry name" value="CYCLIN_AtCycD-like_rpt2"/>
    <property type="match status" value="1"/>
</dbReference>
<dbReference type="FunFam" id="1.10.472.10:FF:000060">
    <property type="entry name" value="D6-type cyclin"/>
    <property type="match status" value="1"/>
</dbReference>
<evidence type="ECO:0000256" key="3">
    <source>
        <dbReference type="ARBA" id="ARBA00023127"/>
    </source>
</evidence>
<evidence type="ECO:0000256" key="1">
    <source>
        <dbReference type="ARBA" id="ARBA00009065"/>
    </source>
</evidence>
<feature type="domain" description="Cyclin C-terminal" evidence="7">
    <location>
        <begin position="187"/>
        <end position="323"/>
    </location>
</feature>
<evidence type="ECO:0000256" key="2">
    <source>
        <dbReference type="ARBA" id="ARBA00022618"/>
    </source>
</evidence>
<evidence type="ECO:0000259" key="7">
    <source>
        <dbReference type="SMART" id="SM01332"/>
    </source>
</evidence>
<dbReference type="GO" id="GO:0051301">
    <property type="term" value="P:cell division"/>
    <property type="evidence" value="ECO:0007669"/>
    <property type="project" value="UniProtKB-KW"/>
</dbReference>
<keyword evidence="3 5" id="KW-0195">Cyclin</keyword>
<keyword evidence="2" id="KW-0132">Cell division</keyword>